<feature type="compositionally biased region" description="Polar residues" evidence="1">
    <location>
        <begin position="786"/>
        <end position="799"/>
    </location>
</feature>
<protein>
    <submittedName>
        <fullName evidence="3">Uncharacterized protein</fullName>
    </submittedName>
</protein>
<reference evidence="3" key="2">
    <citation type="submission" date="2022-06" db="UniProtKB">
        <authorList>
            <consortium name="EnsemblMetazoa"/>
        </authorList>
    </citation>
    <scope>IDENTIFICATION</scope>
    <source>
        <strain evidence="3">PS312</strain>
    </source>
</reference>
<feature type="transmembrane region" description="Helical" evidence="2">
    <location>
        <begin position="409"/>
        <end position="431"/>
    </location>
</feature>
<evidence type="ECO:0000313" key="3">
    <source>
        <dbReference type="EnsemblMetazoa" id="PPA19699.1"/>
    </source>
</evidence>
<feature type="transmembrane region" description="Helical" evidence="2">
    <location>
        <begin position="53"/>
        <end position="76"/>
    </location>
</feature>
<proteinExistence type="predicted"/>
<evidence type="ECO:0000313" key="4">
    <source>
        <dbReference type="Proteomes" id="UP000005239"/>
    </source>
</evidence>
<keyword evidence="2" id="KW-0812">Transmembrane</keyword>
<dbReference type="InterPro" id="IPR053291">
    <property type="entry name" value="Ommatidial_diff-associated"/>
</dbReference>
<feature type="compositionally biased region" description="Low complexity" evidence="1">
    <location>
        <begin position="596"/>
        <end position="608"/>
    </location>
</feature>
<feature type="transmembrane region" description="Helical" evidence="2">
    <location>
        <begin position="378"/>
        <end position="402"/>
    </location>
</feature>
<sequence length="939" mass="102870">MPCFRTRCNALSSIWYTLIVIALQSYLIYLGVERYKLYNDMKWPTGGYPSAQLAVYSFLYVACLPLNVILFAVGIFKSGNIAGDNEKLADREQRTLECRPNRKGNKDGCLHAIKSLWQHSPPFPQQIHVIMALLQVVAQQLMIAQLYKHGFVGSSEFLNTEMDFLFHRARQLGTNLPSGETRLQGFQITKDELNGSPLGPPLLPLLMNIRLFGIPLEFVNLVLALVSYSTVYPSVFWRVSKLFSLLFSSHLLINSICLIFSYLAFSVLYRIQETNIDSVRPVGLGSHLVSLRQFSYIFHPLGILVSFVGSTILTQIAPITLYAYGYNKYLINILNCQAKNNMRNQGTSGQSEYSTYNRGRAFRPTHSQLCCDGYGPHVVAIAILAIICILKAPIIYALMIIYQNDDRTLLLVCICTEIIYLFSWILLWIGLTLKREWNFNILHRAHELYALQKGLTSGHVRVNTNPSQLKNALIVMHRDQMFVTDDQTAKQSLLRSIQQNNFEQKDEAYWLKSNGGTLQGSPAMKRMHSDGARTEEMNRLLSGGGTLRRQSNQQQTTAQIQEDIYTSRLPPHPSQLTTPGYRGGSSPPQGTDGFGTLRRQQQQYTLQRHASAGVNPTGTLQRSLMDGPSSAQQSESYASIHKSKEAAGPGGIYGWRRGSQDEGSGFSAPSAYGTVGNYATYARLPPQASTLQQSRLGNHPNGGSSTLRLNNSAYASQQQIGMPRPPQTVTIPSIRQSPLMGDRAGSVPREQSAYGRQPISSSGVKLSSFNLNGDKSAYGSVGGFGSSQRAPVGQPSQLLYNGGGGSSTCIGPKPVPPPSVNDTTPLSNSSSAQDATGGCFTPNSTMTSQGSNYSQRTPRGSPQHQTSSFGGPRSDIHRAEVEEFEDGTLQRAPPKPAIVTGSTSVVGSNTLRSNEDSANYSASSNGSQPTGADYATSVV</sequence>
<feature type="transmembrane region" description="Helical" evidence="2">
    <location>
        <begin position="301"/>
        <end position="324"/>
    </location>
</feature>
<evidence type="ECO:0000256" key="1">
    <source>
        <dbReference type="SAM" id="MobiDB-lite"/>
    </source>
</evidence>
<keyword evidence="4" id="KW-1185">Reference proteome</keyword>
<keyword evidence="2" id="KW-1133">Transmembrane helix</keyword>
<keyword evidence="2" id="KW-0472">Membrane</keyword>
<organism evidence="3 4">
    <name type="scientific">Pristionchus pacificus</name>
    <name type="common">Parasitic nematode worm</name>
    <dbReference type="NCBI Taxonomy" id="54126"/>
    <lineage>
        <taxon>Eukaryota</taxon>
        <taxon>Metazoa</taxon>
        <taxon>Ecdysozoa</taxon>
        <taxon>Nematoda</taxon>
        <taxon>Chromadorea</taxon>
        <taxon>Rhabditida</taxon>
        <taxon>Rhabditina</taxon>
        <taxon>Diplogasteromorpha</taxon>
        <taxon>Diplogasteroidea</taxon>
        <taxon>Neodiplogasteridae</taxon>
        <taxon>Pristionchus</taxon>
    </lineage>
</organism>
<reference evidence="4" key="1">
    <citation type="journal article" date="2008" name="Nat. Genet.">
        <title>The Pristionchus pacificus genome provides a unique perspective on nematode lifestyle and parasitism.</title>
        <authorList>
            <person name="Dieterich C."/>
            <person name="Clifton S.W."/>
            <person name="Schuster L.N."/>
            <person name="Chinwalla A."/>
            <person name="Delehaunty K."/>
            <person name="Dinkelacker I."/>
            <person name="Fulton L."/>
            <person name="Fulton R."/>
            <person name="Godfrey J."/>
            <person name="Minx P."/>
            <person name="Mitreva M."/>
            <person name="Roeseler W."/>
            <person name="Tian H."/>
            <person name="Witte H."/>
            <person name="Yang S.P."/>
            <person name="Wilson R.K."/>
            <person name="Sommer R.J."/>
        </authorList>
    </citation>
    <scope>NUCLEOTIDE SEQUENCE [LARGE SCALE GENOMIC DNA]</scope>
    <source>
        <strain evidence="4">PS312</strain>
    </source>
</reference>
<dbReference type="Proteomes" id="UP000005239">
    <property type="component" value="Unassembled WGS sequence"/>
</dbReference>
<evidence type="ECO:0000256" key="2">
    <source>
        <dbReference type="SAM" id="Phobius"/>
    </source>
</evidence>
<accession>A0A2A6BJI5</accession>
<dbReference type="AlphaFoldDB" id="A0A2A6BJI5"/>
<name>A0A2A6BJI5_PRIPA</name>
<feature type="compositionally biased region" description="Polar residues" evidence="1">
    <location>
        <begin position="841"/>
        <end position="869"/>
    </location>
</feature>
<dbReference type="PANTHER" id="PTHR21579">
    <property type="entry name" value="PROTEIN TINCAR"/>
    <property type="match status" value="1"/>
</dbReference>
<dbReference type="OrthoDB" id="10033661at2759"/>
<feature type="compositionally biased region" description="Polar residues" evidence="1">
    <location>
        <begin position="820"/>
        <end position="834"/>
    </location>
</feature>
<dbReference type="PANTHER" id="PTHR21579:SF20">
    <property type="entry name" value="PROTEIN TINCAR"/>
    <property type="match status" value="1"/>
</dbReference>
<feature type="transmembrane region" description="Helical" evidence="2">
    <location>
        <begin position="251"/>
        <end position="271"/>
    </location>
</feature>
<feature type="region of interest" description="Disordered" evidence="1">
    <location>
        <begin position="567"/>
        <end position="666"/>
    </location>
</feature>
<feature type="transmembrane region" description="Helical" evidence="2">
    <location>
        <begin position="14"/>
        <end position="32"/>
    </location>
</feature>
<accession>A0A8R1UF42</accession>
<feature type="region of interest" description="Disordered" evidence="1">
    <location>
        <begin position="740"/>
        <end position="766"/>
    </location>
</feature>
<feature type="compositionally biased region" description="Polar residues" evidence="1">
    <location>
        <begin position="900"/>
        <end position="930"/>
    </location>
</feature>
<feature type="transmembrane region" description="Helical" evidence="2">
    <location>
        <begin position="211"/>
        <end position="231"/>
    </location>
</feature>
<dbReference type="EnsemblMetazoa" id="PPA19699.1">
    <property type="protein sequence ID" value="PPA19699.1"/>
    <property type="gene ID" value="WBGene00109253"/>
</dbReference>
<feature type="region of interest" description="Disordered" evidence="1">
    <location>
        <begin position="785"/>
        <end position="939"/>
    </location>
</feature>
<gene>
    <name evidence="3" type="primary">WBGene00109253</name>
</gene>